<dbReference type="STRING" id="1890683.A0A427YEF7"/>
<evidence type="ECO:0000256" key="2">
    <source>
        <dbReference type="PIRSR" id="PIRSR630564-1"/>
    </source>
</evidence>
<dbReference type="OrthoDB" id="271628at2759"/>
<organism evidence="6 7">
    <name type="scientific">Saitozyma podzolica</name>
    <dbReference type="NCBI Taxonomy" id="1890683"/>
    <lineage>
        <taxon>Eukaryota</taxon>
        <taxon>Fungi</taxon>
        <taxon>Dikarya</taxon>
        <taxon>Basidiomycota</taxon>
        <taxon>Agaricomycotina</taxon>
        <taxon>Tremellomycetes</taxon>
        <taxon>Tremellales</taxon>
        <taxon>Trimorphomycetaceae</taxon>
        <taxon>Saitozyma</taxon>
    </lineage>
</organism>
<dbReference type="PANTHER" id="PTHR10807:SF128">
    <property type="entry name" value="PHOSPHATIDYLINOSITOL-3,5-BISPHOSPHATE 3-PHOSPHATASE"/>
    <property type="match status" value="1"/>
</dbReference>
<dbReference type="InterPro" id="IPR016130">
    <property type="entry name" value="Tyr_Pase_AS"/>
</dbReference>
<evidence type="ECO:0000259" key="5">
    <source>
        <dbReference type="PROSITE" id="PS51339"/>
    </source>
</evidence>
<dbReference type="Pfam" id="PF21098">
    <property type="entry name" value="PH-GRAM_MTMR6-like"/>
    <property type="match status" value="1"/>
</dbReference>
<feature type="region of interest" description="Disordered" evidence="4">
    <location>
        <begin position="800"/>
        <end position="961"/>
    </location>
</feature>
<name>A0A427YEF7_9TREE</name>
<dbReference type="PROSITE" id="PS51339">
    <property type="entry name" value="PPASE_MYOTUBULARIN"/>
    <property type="match status" value="1"/>
</dbReference>
<evidence type="ECO:0000313" key="7">
    <source>
        <dbReference type="Proteomes" id="UP000279259"/>
    </source>
</evidence>
<dbReference type="SUPFAM" id="SSF52799">
    <property type="entry name" value="(Phosphotyrosine protein) phosphatases II"/>
    <property type="match status" value="1"/>
</dbReference>
<feature type="compositionally biased region" description="Polar residues" evidence="4">
    <location>
        <begin position="707"/>
        <end position="716"/>
    </location>
</feature>
<feature type="binding site" evidence="3">
    <location>
        <begin position="399"/>
        <end position="405"/>
    </location>
    <ligand>
        <name>substrate</name>
    </ligand>
</feature>
<dbReference type="EMBL" id="RSCD01000013">
    <property type="protein sequence ID" value="RSH89470.1"/>
    <property type="molecule type" value="Genomic_DNA"/>
</dbReference>
<feature type="region of interest" description="Disordered" evidence="4">
    <location>
        <begin position="660"/>
        <end position="758"/>
    </location>
</feature>
<dbReference type="AlphaFoldDB" id="A0A427YEF7"/>
<dbReference type="InterPro" id="IPR029021">
    <property type="entry name" value="Prot-tyrosine_phosphatase-like"/>
</dbReference>
<dbReference type="PROSITE" id="PS00383">
    <property type="entry name" value="TYR_PHOSPHATASE_1"/>
    <property type="match status" value="1"/>
</dbReference>
<feature type="domain" description="Myotubularin phosphatase" evidence="5">
    <location>
        <begin position="161"/>
        <end position="615"/>
    </location>
</feature>
<reference evidence="6 7" key="1">
    <citation type="submission" date="2018-11" db="EMBL/GenBank/DDBJ databases">
        <title>Genome sequence of Saitozyma podzolica DSM 27192.</title>
        <authorList>
            <person name="Aliyu H."/>
            <person name="Gorte O."/>
            <person name="Ochsenreither K."/>
        </authorList>
    </citation>
    <scope>NUCLEOTIDE SEQUENCE [LARGE SCALE GENOMIC DNA]</scope>
    <source>
        <strain evidence="6 7">DSM 27192</strain>
    </source>
</reference>
<dbReference type="Proteomes" id="UP000279259">
    <property type="component" value="Unassembled WGS sequence"/>
</dbReference>
<protein>
    <recommendedName>
        <fullName evidence="5">Myotubularin phosphatase domain-containing protein</fullName>
    </recommendedName>
</protein>
<dbReference type="Gene3D" id="2.30.29.30">
    <property type="entry name" value="Pleckstrin-homology domain (PH domain)/Phosphotyrosine-binding domain (PTB)"/>
    <property type="match status" value="1"/>
</dbReference>
<feature type="compositionally biased region" description="Polar residues" evidence="4">
    <location>
        <begin position="904"/>
        <end position="916"/>
    </location>
</feature>
<dbReference type="CDD" id="cd17666">
    <property type="entry name" value="PTP-MTM-like_fungal"/>
    <property type="match status" value="1"/>
</dbReference>
<feature type="compositionally biased region" description="Polar residues" evidence="4">
    <location>
        <begin position="872"/>
        <end position="882"/>
    </location>
</feature>
<dbReference type="PANTHER" id="PTHR10807">
    <property type="entry name" value="MYOTUBULARIN-RELATED"/>
    <property type="match status" value="1"/>
</dbReference>
<dbReference type="InterPro" id="IPR010569">
    <property type="entry name" value="Myotubularin-like_Pase_dom"/>
</dbReference>
<evidence type="ECO:0000256" key="4">
    <source>
        <dbReference type="SAM" id="MobiDB-lite"/>
    </source>
</evidence>
<dbReference type="GO" id="GO:0046856">
    <property type="term" value="P:phosphatidylinositol dephosphorylation"/>
    <property type="evidence" value="ECO:0007669"/>
    <property type="project" value="TreeGrafter"/>
</dbReference>
<dbReference type="SUPFAM" id="SSF50729">
    <property type="entry name" value="PH domain-like"/>
    <property type="match status" value="1"/>
</dbReference>
<dbReference type="Pfam" id="PF06602">
    <property type="entry name" value="Myotub-related"/>
    <property type="match status" value="1"/>
</dbReference>
<feature type="compositionally biased region" description="Low complexity" evidence="4">
    <location>
        <begin position="888"/>
        <end position="902"/>
    </location>
</feature>
<sequence length="961" mass="103630">MDAIRVAKVDNVVLERPIPPSTKDGVPTRSRQTGTLHLTPHHLIFSPPHDTASTSSEAASTSEIWIPYPTITLLTRLPQSIAGLYPLQIRTRTFGSYVLFFERDRQGGAEDVWQSVKDCAVATSVEQLYAFFYTLSPPPVSRPTAPVTPDPTSNPSPAASGWSTFNPRAEFARQGVGSRTKAWRFTDINRDYAFCPTYPTKLVVPSRISDSTLAYAGKYRSKARIPALTYLHWANHASITRSSQPMVGLKNSRSAQDERLVECIFSSHQSPDTAYATASPSPSPSPSVYGATSTNLIIDARPTANAMANVAVGAGTENMDNYKTGKKAYLGIDNIHVMRNSLKVIAEAITEAESSASGTLDRGLLRKSNWLKHISTLLDGALVIVKNIHLNASHVLIHCSDGWDRTSQLSAMAQICLDPYYRTFDGFKVLVEKDWLAFGHKFLDRSGHLSSEKLFTVTDTPDDDTDDEGGGAQKAAQALFAWGQKQFASSHHLKEISPVFHQFLECVWQVQRQFPERFEFNEEYLLDLYHHLYACQFGTFLFNSERDRRVPDGGKAYVERTVSAWDWFDGVEQSTRHVNSSFDPTLDDRSSRSPDADQGVLMFDPRDVKFWYRLFRRGDEEMNGGKMAAFQASGADLLTVGPGQVDPVSVDGAIENVSAGVNGGEGLSIPSPARSRGPSPKPPSADASPLPANRSLEGVSGKDSFRPFTSTTSAFSMHSKAGDQVTSQSKSPLPFARLSRGNSSGPSGNGIPATGAAGSGGGWNWSQLSTSASSAFGALQGAAREIKSIGQEAIGQIRAEAADGESWARSARDSAPGTGIGEGRPSARGNERTSARSGLRTPSEANPWSVDASTAKAPASIPSGFADPGPRPQTQREPSWTANPWGESATPSSATASLADLTLRSDNSSRVATEQGASGGDKGEQTATKSDNRIVSTTEDKRVEEAALGGDRKAWDPLGAL</sequence>
<feature type="compositionally biased region" description="Polar residues" evidence="4">
    <location>
        <begin position="925"/>
        <end position="937"/>
    </location>
</feature>
<dbReference type="InterPro" id="IPR011993">
    <property type="entry name" value="PH-like_dom_sf"/>
</dbReference>
<gene>
    <name evidence="6" type="ORF">EHS25_002019</name>
</gene>
<dbReference type="InterPro" id="IPR048994">
    <property type="entry name" value="PH-GRAM_MTMR6-9"/>
</dbReference>
<evidence type="ECO:0000256" key="3">
    <source>
        <dbReference type="PIRSR" id="PIRSR630564-2"/>
    </source>
</evidence>
<feature type="compositionally biased region" description="Basic and acidic residues" evidence="4">
    <location>
        <begin position="938"/>
        <end position="955"/>
    </location>
</feature>
<feature type="active site" description="Phosphocysteine intermediate" evidence="2">
    <location>
        <position position="399"/>
    </location>
</feature>
<feature type="binding site" evidence="3">
    <location>
        <begin position="334"/>
        <end position="335"/>
    </location>
    <ligand>
        <name>substrate</name>
    </ligand>
</feature>
<feature type="compositionally biased region" description="Low complexity" evidence="4">
    <location>
        <begin position="739"/>
        <end position="756"/>
    </location>
</feature>
<feature type="compositionally biased region" description="Basic and acidic residues" evidence="4">
    <location>
        <begin position="586"/>
        <end position="595"/>
    </location>
</feature>
<comment type="caution">
    <text evidence="6">The sequence shown here is derived from an EMBL/GenBank/DDBJ whole genome shotgun (WGS) entry which is preliminary data.</text>
</comment>
<dbReference type="GO" id="GO:0016020">
    <property type="term" value="C:membrane"/>
    <property type="evidence" value="ECO:0007669"/>
    <property type="project" value="TreeGrafter"/>
</dbReference>
<evidence type="ECO:0000256" key="1">
    <source>
        <dbReference type="ARBA" id="ARBA00007471"/>
    </source>
</evidence>
<accession>A0A427YEF7</accession>
<proteinExistence type="inferred from homology"/>
<evidence type="ECO:0000313" key="6">
    <source>
        <dbReference type="EMBL" id="RSH89470.1"/>
    </source>
</evidence>
<dbReference type="GO" id="GO:0005737">
    <property type="term" value="C:cytoplasm"/>
    <property type="evidence" value="ECO:0007669"/>
    <property type="project" value="TreeGrafter"/>
</dbReference>
<feature type="region of interest" description="Disordered" evidence="4">
    <location>
        <begin position="577"/>
        <end position="598"/>
    </location>
</feature>
<dbReference type="GO" id="GO:0004438">
    <property type="term" value="F:phosphatidylinositol-3-phosphate phosphatase activity"/>
    <property type="evidence" value="ECO:0007669"/>
    <property type="project" value="TreeGrafter"/>
</dbReference>
<dbReference type="InterPro" id="IPR030564">
    <property type="entry name" value="Myotubularin"/>
</dbReference>
<keyword evidence="7" id="KW-1185">Reference proteome</keyword>
<comment type="similarity">
    <text evidence="1">Belongs to the protein-tyrosine phosphatase family. Non-receptor class myotubularin subfamily.</text>
</comment>